<dbReference type="PANTHER" id="PTHR18964:SF149">
    <property type="entry name" value="BIFUNCTIONAL UDP-N-ACETYLGLUCOSAMINE 2-EPIMERASE_N-ACETYLMANNOSAMINE KINASE"/>
    <property type="match status" value="1"/>
</dbReference>
<dbReference type="EMBL" id="SMKP01000045">
    <property type="protein sequence ID" value="TDD20448.1"/>
    <property type="molecule type" value="Genomic_DNA"/>
</dbReference>
<evidence type="ECO:0000313" key="2">
    <source>
        <dbReference type="EMBL" id="TDD20448.1"/>
    </source>
</evidence>
<dbReference type="Gene3D" id="1.10.10.10">
    <property type="entry name" value="Winged helix-like DNA-binding domain superfamily/Winged helix DNA-binding domain"/>
    <property type="match status" value="1"/>
</dbReference>
<dbReference type="SUPFAM" id="SSF46785">
    <property type="entry name" value="Winged helix' DNA-binding domain"/>
    <property type="match status" value="1"/>
</dbReference>
<protein>
    <submittedName>
        <fullName evidence="2">ROK family transcriptional regulator</fullName>
    </submittedName>
</protein>
<evidence type="ECO:0000256" key="1">
    <source>
        <dbReference type="ARBA" id="ARBA00006479"/>
    </source>
</evidence>
<dbReference type="InterPro" id="IPR036390">
    <property type="entry name" value="WH_DNA-bd_sf"/>
</dbReference>
<comment type="similarity">
    <text evidence="1">Belongs to the ROK (NagC/XylR) family.</text>
</comment>
<keyword evidence="3" id="KW-1185">Reference proteome</keyword>
<dbReference type="Pfam" id="PF00480">
    <property type="entry name" value="ROK"/>
    <property type="match status" value="1"/>
</dbReference>
<dbReference type="SUPFAM" id="SSF53067">
    <property type="entry name" value="Actin-like ATPase domain"/>
    <property type="match status" value="1"/>
</dbReference>
<reference evidence="2 3" key="1">
    <citation type="submission" date="2019-03" db="EMBL/GenBank/DDBJ databases">
        <title>Draft genome sequences of novel Actinobacteria.</title>
        <authorList>
            <person name="Sahin N."/>
            <person name="Ay H."/>
            <person name="Saygin H."/>
        </authorList>
    </citation>
    <scope>NUCLEOTIDE SEQUENCE [LARGE SCALE GENOMIC DNA]</scope>
    <source>
        <strain evidence="2 3">KC712</strain>
    </source>
</reference>
<dbReference type="Gene3D" id="3.30.420.40">
    <property type="match status" value="2"/>
</dbReference>
<dbReference type="Proteomes" id="UP000294543">
    <property type="component" value="Unassembled WGS sequence"/>
</dbReference>
<accession>A0A4R4WSA7</accession>
<dbReference type="AlphaFoldDB" id="A0A4R4WSA7"/>
<name>A0A4R4WSA7_9ACTN</name>
<evidence type="ECO:0000313" key="3">
    <source>
        <dbReference type="Proteomes" id="UP000294543"/>
    </source>
</evidence>
<dbReference type="InterPro" id="IPR000600">
    <property type="entry name" value="ROK"/>
</dbReference>
<dbReference type="InterPro" id="IPR036388">
    <property type="entry name" value="WH-like_DNA-bd_sf"/>
</dbReference>
<gene>
    <name evidence="2" type="ORF">E1294_17700</name>
</gene>
<organism evidence="2 3">
    <name type="scientific">Nonomuraea diastatica</name>
    <dbReference type="NCBI Taxonomy" id="1848329"/>
    <lineage>
        <taxon>Bacteria</taxon>
        <taxon>Bacillati</taxon>
        <taxon>Actinomycetota</taxon>
        <taxon>Actinomycetes</taxon>
        <taxon>Streptosporangiales</taxon>
        <taxon>Streptosporangiaceae</taxon>
        <taxon>Nonomuraea</taxon>
    </lineage>
</organism>
<proteinExistence type="inferred from homology"/>
<dbReference type="InterPro" id="IPR043129">
    <property type="entry name" value="ATPase_NBD"/>
</dbReference>
<sequence>MKAVDERVDAMRSPSVPSRAAATYDVRRHNVAALLRALLKEGPAPRVDLAERLSMSSGTTTRITAELTRAGLLQELPALTSGDAGRPRVPLDLASARFHAVGIHVGLRRTTVGLVDLRGRPVGDKIRIPHGGELDPATVVGEAAERVAGLVPTTSAQIIGTGFTTVGRVDAASGRIRDHDMLGWTDVDIPALAAGRFPGLLVVDATQRALCRAEMWFGVDPGVRDFVHLYIGNVIGAGIVIDRELHHGQNEGAGHIAHLPLSRPAQLPCECGRGGCLMSVAGDRAIISRALREGVLTEERSVHDLAERARRGDSLADYLLRDRARAIGEAVAIVHDLLAPDQIIVFGTPLLVPDHITEIRREARRWMRRDFDADQLIKPSTLDDDAPVVAAATCVLERFYADPFALIG</sequence>
<dbReference type="Pfam" id="PF13412">
    <property type="entry name" value="HTH_24"/>
    <property type="match status" value="1"/>
</dbReference>
<dbReference type="PANTHER" id="PTHR18964">
    <property type="entry name" value="ROK (REPRESSOR, ORF, KINASE) FAMILY"/>
    <property type="match status" value="1"/>
</dbReference>
<dbReference type="OrthoDB" id="3534172at2"/>
<comment type="caution">
    <text evidence="2">The sequence shown here is derived from an EMBL/GenBank/DDBJ whole genome shotgun (WGS) entry which is preliminary data.</text>
</comment>